<dbReference type="SMART" id="SM00225">
    <property type="entry name" value="BTB"/>
    <property type="match status" value="1"/>
</dbReference>
<reference evidence="2 3" key="1">
    <citation type="journal article" date="2018" name="Sci. Rep.">
        <title>Genome sequence of the cauliflower mushroom Sparassis crispa (Hanabiratake) and its association with beneficial usage.</title>
        <authorList>
            <person name="Kiyama R."/>
            <person name="Furutani Y."/>
            <person name="Kawaguchi K."/>
            <person name="Nakanishi T."/>
        </authorList>
    </citation>
    <scope>NUCLEOTIDE SEQUENCE [LARGE SCALE GENOMIC DNA]</scope>
</reference>
<comment type="caution">
    <text evidence="2">The sequence shown here is derived from an EMBL/GenBank/DDBJ whole genome shotgun (WGS) entry which is preliminary data.</text>
</comment>
<dbReference type="PROSITE" id="PS50097">
    <property type="entry name" value="BTB"/>
    <property type="match status" value="1"/>
</dbReference>
<dbReference type="InterPro" id="IPR000210">
    <property type="entry name" value="BTB/POZ_dom"/>
</dbReference>
<dbReference type="InterPro" id="IPR011333">
    <property type="entry name" value="SKP1/BTB/POZ_sf"/>
</dbReference>
<dbReference type="GeneID" id="38776262"/>
<organism evidence="2 3">
    <name type="scientific">Sparassis crispa</name>
    <dbReference type="NCBI Taxonomy" id="139825"/>
    <lineage>
        <taxon>Eukaryota</taxon>
        <taxon>Fungi</taxon>
        <taxon>Dikarya</taxon>
        <taxon>Basidiomycota</taxon>
        <taxon>Agaricomycotina</taxon>
        <taxon>Agaricomycetes</taxon>
        <taxon>Polyporales</taxon>
        <taxon>Sparassidaceae</taxon>
        <taxon>Sparassis</taxon>
    </lineage>
</organism>
<dbReference type="CDD" id="cd18186">
    <property type="entry name" value="BTB_POZ_ZBTB_KLHL-like"/>
    <property type="match status" value="1"/>
</dbReference>
<dbReference type="STRING" id="139825.A0A401GB03"/>
<evidence type="ECO:0000313" key="2">
    <source>
        <dbReference type="EMBL" id="GBE79345.1"/>
    </source>
</evidence>
<evidence type="ECO:0000259" key="1">
    <source>
        <dbReference type="PROSITE" id="PS50097"/>
    </source>
</evidence>
<dbReference type="RefSeq" id="XP_027610258.1">
    <property type="nucleotide sequence ID" value="XM_027754457.1"/>
</dbReference>
<keyword evidence="3" id="KW-1185">Reference proteome</keyword>
<dbReference type="Pfam" id="PF00651">
    <property type="entry name" value="BTB"/>
    <property type="match status" value="1"/>
</dbReference>
<gene>
    <name evidence="2" type="ORF">SCP_0205430</name>
</gene>
<proteinExistence type="predicted"/>
<feature type="domain" description="BTB" evidence="1">
    <location>
        <begin position="26"/>
        <end position="97"/>
    </location>
</feature>
<dbReference type="SUPFAM" id="SSF54695">
    <property type="entry name" value="POZ domain"/>
    <property type="match status" value="1"/>
</dbReference>
<dbReference type="OrthoDB" id="3268787at2759"/>
<dbReference type="Proteomes" id="UP000287166">
    <property type="component" value="Unassembled WGS sequence"/>
</dbReference>
<dbReference type="InParanoid" id="A0A401GB03"/>
<dbReference type="Gene3D" id="3.30.710.10">
    <property type="entry name" value="Potassium Channel Kv1.1, Chain A"/>
    <property type="match status" value="1"/>
</dbReference>
<accession>A0A401GB03</accession>
<name>A0A401GB03_9APHY</name>
<protein>
    <recommendedName>
        <fullName evidence="1">BTB domain-containing protein</fullName>
    </recommendedName>
</protein>
<sequence length="360" mass="40760">MMNSSGAQPTSAVPFERHPTLYFKSGDIVLSAPTVSEKVSGQLFRVHRFMLAHHSPVFADMFDVPPPPDEEGYDGVPLVQMADAAEDFASLLSVLYNPSELPYKRLDPNTPALITGMLRLTAKYQLDDLHARLLDHFSADWPCTVDAWEQVEAEIAAAQRARQNCILNLGQVNLPFIDDCFPEPALAIRLACDFGCPAILPTAFYRIARTPATLDWDACRAEGADRKVLARGAMTVRWALLTHDDSMRVMRGREYLQDEIDRIRKEMLGVPMSQKTADGCSHRDMCYRVRSSIRDHVLGKEDRYDPISALKKCMENTETRDHSTGDIRDSLCGSCHLQMETTVYDWKIDFWQRLPSMFRL</sequence>
<evidence type="ECO:0000313" key="3">
    <source>
        <dbReference type="Proteomes" id="UP000287166"/>
    </source>
</evidence>
<dbReference type="AlphaFoldDB" id="A0A401GB03"/>
<dbReference type="EMBL" id="BFAD01000002">
    <property type="protein sequence ID" value="GBE79345.1"/>
    <property type="molecule type" value="Genomic_DNA"/>
</dbReference>